<name>A0A1Y2BRQ7_9FUNG</name>
<dbReference type="SUPFAM" id="SSF141678">
    <property type="entry name" value="MAL13P1.257-like"/>
    <property type="match status" value="1"/>
</dbReference>
<organism evidence="4 5">
    <name type="scientific">Rhizoclosmatium globosum</name>
    <dbReference type="NCBI Taxonomy" id="329046"/>
    <lineage>
        <taxon>Eukaryota</taxon>
        <taxon>Fungi</taxon>
        <taxon>Fungi incertae sedis</taxon>
        <taxon>Chytridiomycota</taxon>
        <taxon>Chytridiomycota incertae sedis</taxon>
        <taxon>Chytridiomycetes</taxon>
        <taxon>Chytridiales</taxon>
        <taxon>Chytriomycetaceae</taxon>
        <taxon>Rhizoclosmatium</taxon>
    </lineage>
</organism>
<comment type="similarity">
    <text evidence="1">Belongs to the UPF0587 family.</text>
</comment>
<dbReference type="Gene3D" id="3.90.550.50">
    <property type="match status" value="1"/>
</dbReference>
<evidence type="ECO:0000256" key="3">
    <source>
        <dbReference type="ARBA" id="ARBA00022833"/>
    </source>
</evidence>
<dbReference type="InterPro" id="IPR008584">
    <property type="entry name" value="CXXC_Zn-binding_euk"/>
</dbReference>
<dbReference type="GO" id="GO:0008270">
    <property type="term" value="F:zinc ion binding"/>
    <property type="evidence" value="ECO:0007669"/>
    <property type="project" value="TreeGrafter"/>
</dbReference>
<protein>
    <submittedName>
        <fullName evidence="4">DUF866-domain-containing protein</fullName>
    </submittedName>
</protein>
<dbReference type="Proteomes" id="UP000193642">
    <property type="component" value="Unassembled WGS sequence"/>
</dbReference>
<dbReference type="PANTHER" id="PTHR12857">
    <property type="entry name" value="CXXC MOTIF CONTAINING ZINC BINDING PROTEIN"/>
    <property type="match status" value="1"/>
</dbReference>
<keyword evidence="5" id="KW-1185">Reference proteome</keyword>
<comment type="caution">
    <text evidence="4">The sequence shown here is derived from an EMBL/GenBank/DDBJ whole genome shotgun (WGS) entry which is preliminary data.</text>
</comment>
<dbReference type="Pfam" id="PF05907">
    <property type="entry name" value="CXXC_Zn-b_euk"/>
    <property type="match status" value="1"/>
</dbReference>
<proteinExistence type="inferred from homology"/>
<dbReference type="PANTHER" id="PTHR12857:SF0">
    <property type="entry name" value="CXXC MOTIF CONTAINING ZINC BINDING PROTEIN"/>
    <property type="match status" value="1"/>
</dbReference>
<sequence>MPKLDLLLTAELENLTNLRPSGPDYEWSFRVKCTNCHEENPGWISFNAVEEEEIPNSRGTANLNMKCKSCKTQTNATILKDSFKAYTSDSGKPQKIATIETRGLDFIDWKPTHGQTWIAEGAESGTTFDDIEFEEGERDWVGYDEKGACAVGVTDIKAGPSPHSDHDSAIRDTPAEHLYIRAISTTSPTTKRHPNIAIGLKTGHETLLTRTPIQILTFLREASNVLLIGDASVFDAARGEYIQRTKMFNGEDALDGRVPQEPREYQRRNQLHPDVRRRAGLDHLNEQPTVENHETLDRVISGEDVGTEGWRRDAHKNLPGFKLLYQRFPAADWFIMVDDDSYVLLENMQSQISSLNASKPYYFGQGNDFIGCDGVKEVGEGPVFAQGGAGIIVSSGALKAMMAVVDDCIVKYHECYAGDIRTGLCLRDAGVRISWELNGFHSIPPNKEFDFSMTPCERPIVFHHVLPIQMQKMHELEQINKGNVTMGQSFNTFSWECDEQILKGEGGVHLGENGIMGKCEKECRNHPDCSTWSFRGNNCSMSEFPSPIVSTNGSTSGVIYERYSC</sequence>
<dbReference type="AlphaFoldDB" id="A0A1Y2BRQ7"/>
<evidence type="ECO:0000313" key="4">
    <source>
        <dbReference type="EMBL" id="ORY36815.1"/>
    </source>
</evidence>
<dbReference type="STRING" id="329046.A0A1Y2BRQ7"/>
<accession>A0A1Y2BRQ7</accession>
<reference evidence="4 5" key="1">
    <citation type="submission" date="2016-07" db="EMBL/GenBank/DDBJ databases">
        <title>Pervasive Adenine N6-methylation of Active Genes in Fungi.</title>
        <authorList>
            <consortium name="DOE Joint Genome Institute"/>
            <person name="Mondo S.J."/>
            <person name="Dannebaum R.O."/>
            <person name="Kuo R.C."/>
            <person name="Labutti K."/>
            <person name="Haridas S."/>
            <person name="Kuo A."/>
            <person name="Salamov A."/>
            <person name="Ahrendt S.R."/>
            <person name="Lipzen A."/>
            <person name="Sullivan W."/>
            <person name="Andreopoulos W.B."/>
            <person name="Clum A."/>
            <person name="Lindquist E."/>
            <person name="Daum C."/>
            <person name="Ramamoorthy G.K."/>
            <person name="Gryganskyi A."/>
            <person name="Culley D."/>
            <person name="Magnuson J.K."/>
            <person name="James T.Y."/>
            <person name="O'Malley M.A."/>
            <person name="Stajich J.E."/>
            <person name="Spatafora J.W."/>
            <person name="Visel A."/>
            <person name="Grigoriev I.V."/>
        </authorList>
    </citation>
    <scope>NUCLEOTIDE SEQUENCE [LARGE SCALE GENOMIC DNA]</scope>
    <source>
        <strain evidence="4 5">JEL800</strain>
    </source>
</reference>
<dbReference type="EMBL" id="MCGO01000053">
    <property type="protein sequence ID" value="ORY36815.1"/>
    <property type="molecule type" value="Genomic_DNA"/>
</dbReference>
<evidence type="ECO:0000256" key="2">
    <source>
        <dbReference type="ARBA" id="ARBA00022723"/>
    </source>
</evidence>
<keyword evidence="2" id="KW-0479">Metal-binding</keyword>
<keyword evidence="3" id="KW-0862">Zinc</keyword>
<gene>
    <name evidence="4" type="ORF">BCR33DRAFT_854979</name>
</gene>
<dbReference type="OrthoDB" id="10248838at2759"/>
<dbReference type="Pfam" id="PF04646">
    <property type="entry name" value="DUF604"/>
    <property type="match status" value="1"/>
</dbReference>
<evidence type="ECO:0000256" key="1">
    <source>
        <dbReference type="ARBA" id="ARBA00007818"/>
    </source>
</evidence>
<dbReference type="InterPro" id="IPR006740">
    <property type="entry name" value="DUF604"/>
</dbReference>
<evidence type="ECO:0000313" key="5">
    <source>
        <dbReference type="Proteomes" id="UP000193642"/>
    </source>
</evidence>